<evidence type="ECO:0000313" key="12">
    <source>
        <dbReference type="Proteomes" id="UP000238479"/>
    </source>
</evidence>
<dbReference type="Pfam" id="PF23282">
    <property type="entry name" value="WHD_ROQ1"/>
    <property type="match status" value="1"/>
</dbReference>
<dbReference type="InterPro" id="IPR003591">
    <property type="entry name" value="Leu-rich_rpt_typical-subtyp"/>
</dbReference>
<reference evidence="11 12" key="1">
    <citation type="journal article" date="2018" name="Nat. Genet.">
        <title>The Rosa genome provides new insights in the design of modern roses.</title>
        <authorList>
            <person name="Bendahmane M."/>
        </authorList>
    </citation>
    <scope>NUCLEOTIDE SEQUENCE [LARGE SCALE GENOMIC DNA]</scope>
    <source>
        <strain evidence="12">cv. Old Blush</strain>
    </source>
</reference>
<evidence type="ECO:0000256" key="5">
    <source>
        <dbReference type="ARBA" id="ARBA00023027"/>
    </source>
</evidence>
<keyword evidence="2" id="KW-0433">Leucine-rich repeat</keyword>
<dbReference type="PANTHER" id="PTHR11017">
    <property type="entry name" value="LEUCINE-RICH REPEAT-CONTAINING PROTEIN"/>
    <property type="match status" value="1"/>
</dbReference>
<dbReference type="Gramene" id="PRQ21570">
    <property type="protein sequence ID" value="PRQ21570"/>
    <property type="gene ID" value="RchiOBHm_Chr7g0240681"/>
</dbReference>
<dbReference type="InterPro" id="IPR055414">
    <property type="entry name" value="LRR_R13L4/SHOC2-like"/>
</dbReference>
<dbReference type="Pfam" id="PF20160">
    <property type="entry name" value="C-JID"/>
    <property type="match status" value="1"/>
</dbReference>
<organism evidence="11 12">
    <name type="scientific">Rosa chinensis</name>
    <name type="common">China rose</name>
    <dbReference type="NCBI Taxonomy" id="74649"/>
    <lineage>
        <taxon>Eukaryota</taxon>
        <taxon>Viridiplantae</taxon>
        <taxon>Streptophyta</taxon>
        <taxon>Embryophyta</taxon>
        <taxon>Tracheophyta</taxon>
        <taxon>Spermatophyta</taxon>
        <taxon>Magnoliopsida</taxon>
        <taxon>eudicotyledons</taxon>
        <taxon>Gunneridae</taxon>
        <taxon>Pentapetalae</taxon>
        <taxon>rosids</taxon>
        <taxon>fabids</taxon>
        <taxon>Rosales</taxon>
        <taxon>Rosaceae</taxon>
        <taxon>Rosoideae</taxon>
        <taxon>Rosoideae incertae sedis</taxon>
        <taxon>Rosa</taxon>
    </lineage>
</organism>
<feature type="domain" description="Disease resistance R13L4/SHOC-2-like LRR" evidence="10">
    <location>
        <begin position="514"/>
        <end position="673"/>
    </location>
</feature>
<dbReference type="GO" id="GO:0051707">
    <property type="term" value="P:response to other organism"/>
    <property type="evidence" value="ECO:0007669"/>
    <property type="project" value="UniProtKB-ARBA"/>
</dbReference>
<feature type="domain" description="C-JID" evidence="8">
    <location>
        <begin position="930"/>
        <end position="1059"/>
    </location>
</feature>
<dbReference type="GO" id="GO:0006952">
    <property type="term" value="P:defense response"/>
    <property type="evidence" value="ECO:0007669"/>
    <property type="project" value="UniProtKB-KW"/>
</dbReference>
<dbReference type="InterPro" id="IPR027417">
    <property type="entry name" value="P-loop_NTPase"/>
</dbReference>
<evidence type="ECO:0000259" key="8">
    <source>
        <dbReference type="Pfam" id="PF20160"/>
    </source>
</evidence>
<protein>
    <recommendedName>
        <fullName evidence="1">ADP-ribosyl cyclase/cyclic ADP-ribose hydrolase</fullName>
        <ecNumber evidence="1">3.2.2.6</ecNumber>
    </recommendedName>
</protein>
<keyword evidence="4" id="KW-0611">Plant defense</keyword>
<dbReference type="SUPFAM" id="SSF52540">
    <property type="entry name" value="P-loop containing nucleoside triphosphate hydrolases"/>
    <property type="match status" value="1"/>
</dbReference>
<evidence type="ECO:0000313" key="11">
    <source>
        <dbReference type="EMBL" id="PRQ21570.1"/>
    </source>
</evidence>
<dbReference type="InterPro" id="IPR042197">
    <property type="entry name" value="Apaf_helical"/>
</dbReference>
<evidence type="ECO:0000256" key="2">
    <source>
        <dbReference type="ARBA" id="ARBA00022614"/>
    </source>
</evidence>
<keyword evidence="3" id="KW-0677">Repeat</keyword>
<accession>A0A2P6PI24</accession>
<evidence type="ECO:0000259" key="9">
    <source>
        <dbReference type="Pfam" id="PF23282"/>
    </source>
</evidence>
<gene>
    <name evidence="11" type="ORF">RchiOBHm_Chr7g0240681</name>
</gene>
<dbReference type="SUPFAM" id="SSF52058">
    <property type="entry name" value="L domain-like"/>
    <property type="match status" value="1"/>
</dbReference>
<evidence type="ECO:0000259" key="10">
    <source>
        <dbReference type="Pfam" id="PF23598"/>
    </source>
</evidence>
<evidence type="ECO:0000259" key="7">
    <source>
        <dbReference type="Pfam" id="PF00931"/>
    </source>
</evidence>
<dbReference type="Pfam" id="PF23598">
    <property type="entry name" value="LRR_14"/>
    <property type="match status" value="1"/>
</dbReference>
<dbReference type="SMART" id="SM00369">
    <property type="entry name" value="LRR_TYP"/>
    <property type="match status" value="3"/>
</dbReference>
<proteinExistence type="predicted"/>
<name>A0A2P6PI24_ROSCH</name>
<dbReference type="Pfam" id="PF00931">
    <property type="entry name" value="NB-ARC"/>
    <property type="match status" value="1"/>
</dbReference>
<dbReference type="InterPro" id="IPR045344">
    <property type="entry name" value="C-JID"/>
</dbReference>
<comment type="caution">
    <text evidence="11">The sequence shown here is derived from an EMBL/GenBank/DDBJ whole genome shotgun (WGS) entry which is preliminary data.</text>
</comment>
<dbReference type="PROSITE" id="PS51450">
    <property type="entry name" value="LRR"/>
    <property type="match status" value="1"/>
</dbReference>
<dbReference type="InterPro" id="IPR001611">
    <property type="entry name" value="Leu-rich_rpt"/>
</dbReference>
<keyword evidence="11" id="KW-0378">Hydrolase</keyword>
<evidence type="ECO:0000256" key="3">
    <source>
        <dbReference type="ARBA" id="ARBA00022737"/>
    </source>
</evidence>
<comment type="catalytic activity">
    <reaction evidence="6">
        <text>NAD(+) + H2O = ADP-D-ribose + nicotinamide + H(+)</text>
        <dbReference type="Rhea" id="RHEA:16301"/>
        <dbReference type="ChEBI" id="CHEBI:15377"/>
        <dbReference type="ChEBI" id="CHEBI:15378"/>
        <dbReference type="ChEBI" id="CHEBI:17154"/>
        <dbReference type="ChEBI" id="CHEBI:57540"/>
        <dbReference type="ChEBI" id="CHEBI:57967"/>
        <dbReference type="EC" id="3.2.2.6"/>
    </reaction>
    <physiologicalReaction direction="left-to-right" evidence="6">
        <dbReference type="Rhea" id="RHEA:16302"/>
    </physiologicalReaction>
</comment>
<dbReference type="PRINTS" id="PR00364">
    <property type="entry name" value="DISEASERSIST"/>
</dbReference>
<feature type="domain" description="Disease resistance protein Roq1-like winged-helix" evidence="9">
    <location>
        <begin position="273"/>
        <end position="341"/>
    </location>
</feature>
<sequence length="1297" mass="147308">MGKYESKVIQEIVGKIFNELNQLIPISEGLVGMDSHLNEMLSHLDIGCPDVRIIGICGMGGIGKTTIAQVVFERVQAQFEGCSFLENVREQITEKQGAVHLQQQLLSDLLGCSVNVPNTGMGNNIMRQRLRTKMVLIILDDVDQDEQLEALCDRESFGPGSRIIITSRDEHLLSAVEGDKVYKVNPLAYAEALQLFSTKAFKKDQLVGEEFLKLSKEFLKYADGLPLAIKVLGSSVKGRSVESWLSALDRLKENPGKKIINVLKVSFDGLEPREQKIFLDIACFFKGVNKDRVRRILQGSNAHCPDIDIQVLLDKSMVTLFEKKLWMHDLMQELGWEAVRQECLDEPGKRSRLWLANEIIHVFGRSKATSAVQSIYLECPTAVPPSDNAFSTMDRLRLLKICRAKFSGNITYLSNELQYLEWHGFPLDSFPSGFQPDKLVELHLRLSHIKQLWKGKKGWSMLRLIDLTCSLYLMSTPDFTEVPDLEVLVLNGCFSLVEIHPSLGFLKKLVILDMSSCNIETIPPFITLESLQILRLSNCSGLKKLPEIEGNMESLLELHLDGTIIEELPPSIERLTGLTMLNLKGCRNLLHLPNTILCLTSLKSLDLFACSKIDEIPGNLNGMKCLERLCIGRTSIRELSFIVGMKNLRYLYCRGCECLVSESYKALASLSNLIELDLSDCNLMDGAILNNLSSLISLRWLYLCGNGFVLLPESIYQLPELEILDLTYCRQLQLLPKKDYPNQIKLLNPVESELMFYVSRLGVPEGSDKSSLVRAMLSTVQNTNASSVAEAMLDPTNPSTLVRAVFEKINPPTPTLVQKSGIRQVYEQDAGWVSRTSPVNGTLPIVCLNKDEEAASVSESGWISQSLKWEKFIPPLEEESTLVLRKNLESVLPRYLEALNSYSKMFEFNLRGSPGWFGVSEAFNRLDSYPEMFKTRADYTRVSIEQPQNLHKSKKWMGFAICASLAKEVGQTMKKNYWVSGMVGARNSLSTDVGQVHKHIRPLSEEHHQLLVFYIPRAQIPEALFTQTLTTTMYFYIIIHSPYVKVQRCGVRVVYQEDIQGFADTIILCMQREDSFESQNKLVVEEWIRLIQLQGAPNLERMTKRDSRSPREKYFELHSRKYRNWDWSDNPVSFHFKGAVISKWKRFMPFINQGNSAEIQLPLSVFDGDNWLGFVVCCWLSHDQYPNISHGSTVLDSENVVLTCRLDLFRDVAWQGLLDFTMHSHIKIQEPSKYYATRFLYVPRNGVQSDIWWQGKLARITMRLSSPCLAVHNCALRLLFKEDVEHLVETLTLAELP</sequence>
<dbReference type="PANTHER" id="PTHR11017:SF527">
    <property type="entry name" value="TMV RESISTANCE PROTEIN N-LIKE"/>
    <property type="match status" value="1"/>
</dbReference>
<dbReference type="GO" id="GO:0043531">
    <property type="term" value="F:ADP binding"/>
    <property type="evidence" value="ECO:0007669"/>
    <property type="project" value="InterPro"/>
</dbReference>
<dbReference type="Proteomes" id="UP000238479">
    <property type="component" value="Chromosome 7"/>
</dbReference>
<keyword evidence="5" id="KW-0520">NAD</keyword>
<evidence type="ECO:0000256" key="4">
    <source>
        <dbReference type="ARBA" id="ARBA00022821"/>
    </source>
</evidence>
<dbReference type="Gene3D" id="3.80.10.10">
    <property type="entry name" value="Ribonuclease Inhibitor"/>
    <property type="match status" value="2"/>
</dbReference>
<dbReference type="Gene3D" id="3.40.50.300">
    <property type="entry name" value="P-loop containing nucleotide triphosphate hydrolases"/>
    <property type="match status" value="1"/>
</dbReference>
<dbReference type="EC" id="3.2.2.6" evidence="1"/>
<dbReference type="InterPro" id="IPR032675">
    <property type="entry name" value="LRR_dom_sf"/>
</dbReference>
<dbReference type="GO" id="GO:0061809">
    <property type="term" value="F:NAD+ nucleosidase activity, cyclic ADP-ribose generating"/>
    <property type="evidence" value="ECO:0007669"/>
    <property type="project" value="UniProtKB-EC"/>
</dbReference>
<dbReference type="InterPro" id="IPR044974">
    <property type="entry name" value="Disease_R_plants"/>
</dbReference>
<evidence type="ECO:0000256" key="1">
    <source>
        <dbReference type="ARBA" id="ARBA00011982"/>
    </source>
</evidence>
<feature type="domain" description="NB-ARC" evidence="7">
    <location>
        <begin position="35"/>
        <end position="204"/>
    </location>
</feature>
<dbReference type="Gene3D" id="1.10.8.430">
    <property type="entry name" value="Helical domain of apoptotic protease-activating factors"/>
    <property type="match status" value="1"/>
</dbReference>
<keyword evidence="12" id="KW-1185">Reference proteome</keyword>
<dbReference type="InterPro" id="IPR002182">
    <property type="entry name" value="NB-ARC"/>
</dbReference>
<evidence type="ECO:0000256" key="6">
    <source>
        <dbReference type="ARBA" id="ARBA00047304"/>
    </source>
</evidence>
<dbReference type="EMBL" id="PDCK01000045">
    <property type="protein sequence ID" value="PRQ21570.1"/>
    <property type="molecule type" value="Genomic_DNA"/>
</dbReference>
<dbReference type="InterPro" id="IPR058192">
    <property type="entry name" value="WHD_ROQ1-like"/>
</dbReference>